<dbReference type="RefSeq" id="WP_070300845.1">
    <property type="nucleotide sequence ID" value="NZ_MJZA01000016.1"/>
</dbReference>
<dbReference type="InterPro" id="IPR005467">
    <property type="entry name" value="His_kinase_dom"/>
</dbReference>
<evidence type="ECO:0000256" key="3">
    <source>
        <dbReference type="ARBA" id="ARBA00022679"/>
    </source>
</evidence>
<evidence type="ECO:0000256" key="2">
    <source>
        <dbReference type="ARBA" id="ARBA00012438"/>
    </source>
</evidence>
<dbReference type="PANTHER" id="PTHR43065">
    <property type="entry name" value="SENSOR HISTIDINE KINASE"/>
    <property type="match status" value="1"/>
</dbReference>
<dbReference type="PROSITE" id="PS50109">
    <property type="entry name" value="HIS_KIN"/>
    <property type="match status" value="1"/>
</dbReference>
<dbReference type="EC" id="2.7.13.3" evidence="2"/>
<dbReference type="Pfam" id="PF13426">
    <property type="entry name" value="PAS_9"/>
    <property type="match status" value="1"/>
</dbReference>
<dbReference type="Gene3D" id="3.30.450.20">
    <property type="entry name" value="PAS domain"/>
    <property type="match status" value="1"/>
</dbReference>
<keyword evidence="3" id="KW-0808">Transferase</keyword>
<dbReference type="Gene3D" id="3.30.565.10">
    <property type="entry name" value="Histidine kinase-like ATPase, C-terminal domain"/>
    <property type="match status" value="1"/>
</dbReference>
<dbReference type="GO" id="GO:0004673">
    <property type="term" value="F:protein histidine kinase activity"/>
    <property type="evidence" value="ECO:0007669"/>
    <property type="project" value="UniProtKB-EC"/>
</dbReference>
<dbReference type="NCBIfam" id="TIGR00229">
    <property type="entry name" value="sensory_box"/>
    <property type="match status" value="1"/>
</dbReference>
<comment type="caution">
    <text evidence="11">The sequence shown here is derived from an EMBL/GenBank/DDBJ whole genome shotgun (WGS) entry which is preliminary data.</text>
</comment>
<evidence type="ECO:0000256" key="7">
    <source>
        <dbReference type="ARBA" id="ARBA00023012"/>
    </source>
</evidence>
<dbReference type="InterPro" id="IPR003594">
    <property type="entry name" value="HATPase_dom"/>
</dbReference>
<dbReference type="SUPFAM" id="SSF55785">
    <property type="entry name" value="PYP-like sensor domain (PAS domain)"/>
    <property type="match status" value="1"/>
</dbReference>
<dbReference type="InterPro" id="IPR004358">
    <property type="entry name" value="Sig_transdc_His_kin-like_C"/>
</dbReference>
<dbReference type="PANTHER" id="PTHR43065:SF46">
    <property type="entry name" value="C4-DICARBOXYLATE TRANSPORT SENSOR PROTEIN DCTB"/>
    <property type="match status" value="1"/>
</dbReference>
<evidence type="ECO:0000256" key="6">
    <source>
        <dbReference type="ARBA" id="ARBA00022840"/>
    </source>
</evidence>
<sequence length="412" mass="47885">MKDFFKDQFFKALEKNTIFSRADVQGNLIFVSDKLCQISGYSKKELIGKKHSIFKHPDVEECYVEKLLKDLSYKKPYQVIFKNIDKLGKTFYLETLLIPILDKNNELIEIVALSHDVSNSFKLNEELALNHAKLRELSINLENTVKNHQQEFIQLGKKFEKKMQIALEKNEKDIKIAYEEILKSSLEQIISDIAHQWRQPLNELGIAMFQMKQNLKDEKGFAEIYSQSKDMIKNMSETIDVFRTLFNKGVEQCVFIKETLNKALEIAFETIEKNHVNINIVSKSDYEVLAYENGLIRVFLNLILNSIEAFKNKKRKIITINFSKFGKNYLKITIKDNAGGIDKENLDKIFQPYFTTKHPSQGIGVGLYISRQIIESFQGKIKVKNGKDGACFEIFLKLKERVEQKCHKNVKN</sequence>
<keyword evidence="7" id="KW-0902">Two-component regulatory system</keyword>
<dbReference type="GO" id="GO:0000160">
    <property type="term" value="P:phosphorelay signal transduction system"/>
    <property type="evidence" value="ECO:0007669"/>
    <property type="project" value="UniProtKB-KW"/>
</dbReference>
<dbReference type="SUPFAM" id="SSF55874">
    <property type="entry name" value="ATPase domain of HSP90 chaperone/DNA topoisomerase II/histidine kinase"/>
    <property type="match status" value="1"/>
</dbReference>
<evidence type="ECO:0000256" key="4">
    <source>
        <dbReference type="ARBA" id="ARBA00022741"/>
    </source>
</evidence>
<feature type="domain" description="Histidine kinase" evidence="8">
    <location>
        <begin position="192"/>
        <end position="400"/>
    </location>
</feature>
<protein>
    <recommendedName>
        <fullName evidence="2">histidine kinase</fullName>
        <ecNumber evidence="2">2.7.13.3</ecNumber>
    </recommendedName>
</protein>
<dbReference type="Gene3D" id="1.10.287.130">
    <property type="match status" value="1"/>
</dbReference>
<dbReference type="GO" id="GO:0005524">
    <property type="term" value="F:ATP binding"/>
    <property type="evidence" value="ECO:0007669"/>
    <property type="project" value="UniProtKB-KW"/>
</dbReference>
<evidence type="ECO:0000313" key="11">
    <source>
        <dbReference type="EMBL" id="EAK1947315.1"/>
    </source>
</evidence>
<keyword evidence="4" id="KW-0547">Nucleotide-binding</keyword>
<dbReference type="SMART" id="SM00387">
    <property type="entry name" value="HATPase_c"/>
    <property type="match status" value="1"/>
</dbReference>
<dbReference type="InterPro" id="IPR000700">
    <property type="entry name" value="PAS-assoc_C"/>
</dbReference>
<dbReference type="PRINTS" id="PR00344">
    <property type="entry name" value="BCTRLSENSOR"/>
</dbReference>
<evidence type="ECO:0000256" key="1">
    <source>
        <dbReference type="ARBA" id="ARBA00000085"/>
    </source>
</evidence>
<evidence type="ECO:0000259" key="9">
    <source>
        <dbReference type="PROSITE" id="PS50112"/>
    </source>
</evidence>
<dbReference type="Pfam" id="PF02518">
    <property type="entry name" value="HATPase_c"/>
    <property type="match status" value="1"/>
</dbReference>
<dbReference type="CDD" id="cd00130">
    <property type="entry name" value="PAS"/>
    <property type="match status" value="1"/>
</dbReference>
<dbReference type="PROSITE" id="PS50113">
    <property type="entry name" value="PAC"/>
    <property type="match status" value="1"/>
</dbReference>
<dbReference type="InterPro" id="IPR000014">
    <property type="entry name" value="PAS"/>
</dbReference>
<name>A0A5T0Q0D2_CAMJU</name>
<proteinExistence type="predicted"/>
<evidence type="ECO:0000259" key="10">
    <source>
        <dbReference type="PROSITE" id="PS50113"/>
    </source>
</evidence>
<dbReference type="InterPro" id="IPR036890">
    <property type="entry name" value="HATPase_C_sf"/>
</dbReference>
<reference evidence="11" key="1">
    <citation type="submission" date="2018-05" db="EMBL/GenBank/DDBJ databases">
        <authorList>
            <consortium name="NARMS: The National Antimicrobial Resistance Monitoring System"/>
        </authorList>
    </citation>
    <scope>NUCLEOTIDE SEQUENCE</scope>
    <source>
        <strain evidence="11">FSIS1607372</strain>
    </source>
</reference>
<accession>A0A5T0Q0D2</accession>
<evidence type="ECO:0000259" key="8">
    <source>
        <dbReference type="PROSITE" id="PS50109"/>
    </source>
</evidence>
<keyword evidence="5 11" id="KW-0418">Kinase</keyword>
<dbReference type="InterPro" id="IPR035965">
    <property type="entry name" value="PAS-like_dom_sf"/>
</dbReference>
<dbReference type="EMBL" id="AACEEA010000003">
    <property type="protein sequence ID" value="EAK1947315.1"/>
    <property type="molecule type" value="Genomic_DNA"/>
</dbReference>
<feature type="domain" description="PAS" evidence="9">
    <location>
        <begin position="23"/>
        <end position="74"/>
    </location>
</feature>
<organism evidence="11">
    <name type="scientific">Campylobacter jejuni</name>
    <dbReference type="NCBI Taxonomy" id="197"/>
    <lineage>
        <taxon>Bacteria</taxon>
        <taxon>Pseudomonadati</taxon>
        <taxon>Campylobacterota</taxon>
        <taxon>Epsilonproteobacteria</taxon>
        <taxon>Campylobacterales</taxon>
        <taxon>Campylobacteraceae</taxon>
        <taxon>Campylobacter</taxon>
    </lineage>
</organism>
<dbReference type="PROSITE" id="PS50112">
    <property type="entry name" value="PAS"/>
    <property type="match status" value="1"/>
</dbReference>
<gene>
    <name evidence="11" type="ORF">BG735_01370</name>
</gene>
<comment type="catalytic activity">
    <reaction evidence="1">
        <text>ATP + protein L-histidine = ADP + protein N-phospho-L-histidine.</text>
        <dbReference type="EC" id="2.7.13.3"/>
    </reaction>
</comment>
<dbReference type="AlphaFoldDB" id="A0A5T0Q0D2"/>
<evidence type="ECO:0000256" key="5">
    <source>
        <dbReference type="ARBA" id="ARBA00022777"/>
    </source>
</evidence>
<keyword evidence="6" id="KW-0067">ATP-binding</keyword>
<feature type="domain" description="PAC" evidence="10">
    <location>
        <begin position="75"/>
        <end position="129"/>
    </location>
</feature>